<dbReference type="Pfam" id="PF00685">
    <property type="entry name" value="Sulfotransfer_1"/>
    <property type="match status" value="1"/>
</dbReference>
<dbReference type="Gene3D" id="3.40.50.300">
    <property type="entry name" value="P-loop containing nucleotide triphosphate hydrolases"/>
    <property type="match status" value="1"/>
</dbReference>
<dbReference type="OrthoDB" id="1441538at2"/>
<dbReference type="GO" id="GO:0008146">
    <property type="term" value="F:sulfotransferase activity"/>
    <property type="evidence" value="ECO:0007669"/>
    <property type="project" value="InterPro"/>
</dbReference>
<dbReference type="SUPFAM" id="SSF52540">
    <property type="entry name" value="P-loop containing nucleoside triphosphate hydrolases"/>
    <property type="match status" value="1"/>
</dbReference>
<dbReference type="Proteomes" id="UP000215027">
    <property type="component" value="Chromosome I"/>
</dbReference>
<protein>
    <recommendedName>
        <fullName evidence="1">Sulfotransferase domain-containing protein</fullName>
    </recommendedName>
</protein>
<dbReference type="EMBL" id="LN890655">
    <property type="protein sequence ID" value="CUS03400.2"/>
    <property type="molecule type" value="Genomic_DNA"/>
</dbReference>
<proteinExistence type="predicted"/>
<accession>A0A160T478</accession>
<dbReference type="AlphaFoldDB" id="A0A160T478"/>
<organism evidence="2 3">
    <name type="scientific">Candidatus Promineifilum breve</name>
    <dbReference type="NCBI Taxonomy" id="1806508"/>
    <lineage>
        <taxon>Bacteria</taxon>
        <taxon>Bacillati</taxon>
        <taxon>Chloroflexota</taxon>
        <taxon>Ardenticatenia</taxon>
        <taxon>Candidatus Promineifilales</taxon>
        <taxon>Candidatus Promineifilaceae</taxon>
        <taxon>Candidatus Promineifilum</taxon>
    </lineage>
</organism>
<gene>
    <name evidence="2" type="ORF">CFX0092_A1522</name>
</gene>
<dbReference type="InterPro" id="IPR027417">
    <property type="entry name" value="P-loop_NTPase"/>
</dbReference>
<sequence>MPYQLKSADINMRTLSFGAFRLYKSARQMLGGARHTGDPIIVPILGIQRSGTSLMYWVFERDLNVKVYRESSELSSLDAVEHIRLNPLPSVAAQIKRHRLPMVVFKPLVESQRAAELLSAFPTAKVLWAYRHYQDVAASNLKAFGQDNGRRDLAPFLADDPDNWRSQHSSAETRATIRHFYADDMNPFDAASLFWWARMQLYFEQGLDENPRVLLSRYEDLVTNPAQTMRRTYAFLGQPYPGDHIVKDVNAQSVGKGRVSKLSPAVDELCAAMLARLDRLNSAALVSTPAGNGHYH</sequence>
<evidence type="ECO:0000259" key="1">
    <source>
        <dbReference type="Pfam" id="PF00685"/>
    </source>
</evidence>
<reference evidence="2" key="1">
    <citation type="submission" date="2016-01" db="EMBL/GenBank/DDBJ databases">
        <authorList>
            <person name="Mcilroy J.S."/>
            <person name="Karst M S."/>
            <person name="Albertsen M."/>
        </authorList>
    </citation>
    <scope>NUCLEOTIDE SEQUENCE</scope>
    <source>
        <strain evidence="2">Cfx-K</strain>
    </source>
</reference>
<evidence type="ECO:0000313" key="2">
    <source>
        <dbReference type="EMBL" id="CUS03400.2"/>
    </source>
</evidence>
<dbReference type="InterPro" id="IPR000863">
    <property type="entry name" value="Sulfotransferase_dom"/>
</dbReference>
<evidence type="ECO:0000313" key="3">
    <source>
        <dbReference type="Proteomes" id="UP000215027"/>
    </source>
</evidence>
<dbReference type="KEGG" id="pbf:CFX0092_A1522"/>
<keyword evidence="3" id="KW-1185">Reference proteome</keyword>
<name>A0A160T478_9CHLR</name>
<dbReference type="RefSeq" id="WP_095042899.1">
    <property type="nucleotide sequence ID" value="NZ_LN890655.1"/>
</dbReference>
<feature type="domain" description="Sulfotransferase" evidence="1">
    <location>
        <begin position="44"/>
        <end position="250"/>
    </location>
</feature>